<evidence type="ECO:0000256" key="2">
    <source>
        <dbReference type="ARBA" id="ARBA00022803"/>
    </source>
</evidence>
<keyword evidence="4" id="KW-1133">Transmembrane helix</keyword>
<organism evidence="6 7">
    <name type="scientific">Ranatra chinensis</name>
    <dbReference type="NCBI Taxonomy" id="642074"/>
    <lineage>
        <taxon>Eukaryota</taxon>
        <taxon>Metazoa</taxon>
        <taxon>Ecdysozoa</taxon>
        <taxon>Arthropoda</taxon>
        <taxon>Hexapoda</taxon>
        <taxon>Insecta</taxon>
        <taxon>Pterygota</taxon>
        <taxon>Neoptera</taxon>
        <taxon>Paraneoptera</taxon>
        <taxon>Hemiptera</taxon>
        <taxon>Heteroptera</taxon>
        <taxon>Panheteroptera</taxon>
        <taxon>Nepomorpha</taxon>
        <taxon>Nepidae</taxon>
        <taxon>Ranatrinae</taxon>
        <taxon>Ranatra</taxon>
    </lineage>
</organism>
<dbReference type="Proteomes" id="UP001558652">
    <property type="component" value="Unassembled WGS sequence"/>
</dbReference>
<dbReference type="Pfam" id="PF08409">
    <property type="entry name" value="TMTC_DUF1736"/>
    <property type="match status" value="1"/>
</dbReference>
<feature type="transmembrane region" description="Helical" evidence="4">
    <location>
        <begin position="50"/>
        <end position="72"/>
    </location>
</feature>
<feature type="transmembrane region" description="Helical" evidence="4">
    <location>
        <begin position="92"/>
        <end position="110"/>
    </location>
</feature>
<evidence type="ECO:0000256" key="3">
    <source>
        <dbReference type="ARBA" id="ARBA00023136"/>
    </source>
</evidence>
<comment type="caution">
    <text evidence="6">The sequence shown here is derived from an EMBL/GenBank/DDBJ whole genome shotgun (WGS) entry which is preliminary data.</text>
</comment>
<evidence type="ECO:0000313" key="6">
    <source>
        <dbReference type="EMBL" id="KAL1130039.1"/>
    </source>
</evidence>
<gene>
    <name evidence="6" type="ORF">AAG570_012982</name>
</gene>
<dbReference type="AlphaFoldDB" id="A0ABD0YHB2"/>
<accession>A0ABD0YHB2</accession>
<keyword evidence="2" id="KW-0802">TPR repeat</keyword>
<name>A0ABD0YHB2_9HEMI</name>
<evidence type="ECO:0000313" key="7">
    <source>
        <dbReference type="Proteomes" id="UP001558652"/>
    </source>
</evidence>
<evidence type="ECO:0000256" key="1">
    <source>
        <dbReference type="ARBA" id="ARBA00022737"/>
    </source>
</evidence>
<dbReference type="PANTHER" id="PTHR44809:SF1">
    <property type="entry name" value="PROTEIN O-MANNOSYL-TRANSFERASE TMTC1"/>
    <property type="match status" value="1"/>
</dbReference>
<feature type="domain" description="DUF1736" evidence="5">
    <location>
        <begin position="52"/>
        <end position="102"/>
    </location>
</feature>
<dbReference type="PANTHER" id="PTHR44809">
    <property type="match status" value="1"/>
</dbReference>
<dbReference type="InterPro" id="IPR013618">
    <property type="entry name" value="TMTC_DUF1736"/>
</dbReference>
<keyword evidence="1" id="KW-0677">Repeat</keyword>
<evidence type="ECO:0000256" key="4">
    <source>
        <dbReference type="SAM" id="Phobius"/>
    </source>
</evidence>
<keyword evidence="7" id="KW-1185">Reference proteome</keyword>
<reference evidence="6 7" key="1">
    <citation type="submission" date="2024-07" db="EMBL/GenBank/DDBJ databases">
        <title>Chromosome-level genome assembly of the water stick insect Ranatra chinensis (Heteroptera: Nepidae).</title>
        <authorList>
            <person name="Liu X."/>
        </authorList>
    </citation>
    <scope>NUCLEOTIDE SEQUENCE [LARGE SCALE GENOMIC DNA]</scope>
    <source>
        <strain evidence="6">Cailab_2021Rc</strain>
        <tissue evidence="6">Muscle</tissue>
    </source>
</reference>
<proteinExistence type="predicted"/>
<dbReference type="EMBL" id="JBFDAA010000008">
    <property type="protein sequence ID" value="KAL1130039.1"/>
    <property type="molecule type" value="Genomic_DNA"/>
</dbReference>
<protein>
    <recommendedName>
        <fullName evidence="5">DUF1736 domain-containing protein</fullName>
    </recommendedName>
</protein>
<evidence type="ECO:0000259" key="5">
    <source>
        <dbReference type="Pfam" id="PF08409"/>
    </source>
</evidence>
<sequence length="152" mass="17195">MSFSRRKLTSSGGSPVPQVHKEWALLNEEITRSTSFMGWLEENMEHTRRLGLMTFFYLAAFNWWLIVCPSTLSHDWQMGSVPLVASLADSRNLATCVFFGCCLIIAYRCIADFEAFSNARLPYYIDVLRWIVCKNSAKSGGVLGLSRRSLIG</sequence>
<keyword evidence="3 4" id="KW-0472">Membrane</keyword>
<keyword evidence="4" id="KW-0812">Transmembrane</keyword>
<dbReference type="InterPro" id="IPR052943">
    <property type="entry name" value="TMTC_O-mannosyl-trnsfr"/>
</dbReference>